<proteinExistence type="predicted"/>
<comment type="caution">
    <text evidence="1">The sequence shown here is derived from an EMBL/GenBank/DDBJ whole genome shotgun (WGS) entry which is preliminary data.</text>
</comment>
<accession>A0A3M7QBA9</accession>
<keyword evidence="2" id="KW-1185">Reference proteome</keyword>
<dbReference type="Proteomes" id="UP000276133">
    <property type="component" value="Unassembled WGS sequence"/>
</dbReference>
<protein>
    <submittedName>
        <fullName evidence="1">Uncharacterized protein</fullName>
    </submittedName>
</protein>
<sequence>MDAILSFVILMFTLKSKNSSIVSDKLNIQYPVEPKTLNIQNILKNQFLLRKIFEIPCAVDDSSEFVSNFPKLDSVEVLFSFLKKDFNNSIKNY</sequence>
<name>A0A3M7QBA9_BRAPC</name>
<dbReference type="AlphaFoldDB" id="A0A3M7QBA9"/>
<organism evidence="1 2">
    <name type="scientific">Brachionus plicatilis</name>
    <name type="common">Marine rotifer</name>
    <name type="synonym">Brachionus muelleri</name>
    <dbReference type="NCBI Taxonomy" id="10195"/>
    <lineage>
        <taxon>Eukaryota</taxon>
        <taxon>Metazoa</taxon>
        <taxon>Spiralia</taxon>
        <taxon>Gnathifera</taxon>
        <taxon>Rotifera</taxon>
        <taxon>Eurotatoria</taxon>
        <taxon>Monogononta</taxon>
        <taxon>Pseudotrocha</taxon>
        <taxon>Ploima</taxon>
        <taxon>Brachionidae</taxon>
        <taxon>Brachionus</taxon>
    </lineage>
</organism>
<evidence type="ECO:0000313" key="2">
    <source>
        <dbReference type="Proteomes" id="UP000276133"/>
    </source>
</evidence>
<dbReference type="EMBL" id="REGN01006654">
    <property type="protein sequence ID" value="RNA08706.1"/>
    <property type="molecule type" value="Genomic_DNA"/>
</dbReference>
<evidence type="ECO:0000313" key="1">
    <source>
        <dbReference type="EMBL" id="RNA08706.1"/>
    </source>
</evidence>
<reference evidence="1 2" key="1">
    <citation type="journal article" date="2018" name="Sci. Rep.">
        <title>Genomic signatures of local adaptation to the degree of environmental predictability in rotifers.</title>
        <authorList>
            <person name="Franch-Gras L."/>
            <person name="Hahn C."/>
            <person name="Garcia-Roger E.M."/>
            <person name="Carmona M.J."/>
            <person name="Serra M."/>
            <person name="Gomez A."/>
        </authorList>
    </citation>
    <scope>NUCLEOTIDE SEQUENCE [LARGE SCALE GENOMIC DNA]</scope>
    <source>
        <strain evidence="1">HYR1</strain>
    </source>
</reference>
<gene>
    <name evidence="1" type="ORF">BpHYR1_033955</name>
</gene>